<keyword evidence="10" id="KW-1185">Reference proteome</keyword>
<feature type="transmembrane region" description="Helical" evidence="8">
    <location>
        <begin position="17"/>
        <end position="41"/>
    </location>
</feature>
<comment type="similarity">
    <text evidence="2 8">Belongs to the 4-toluene sulfonate uptake permease (TSUP) (TC 2.A.102) family.</text>
</comment>
<feature type="transmembrane region" description="Helical" evidence="8">
    <location>
        <begin position="202"/>
        <end position="221"/>
    </location>
</feature>
<name>A0A2U1JZG6_9BACI</name>
<sequence length="282" mass="30815">MGCFCFYARGNFVSVPFYSLLLGGIIVIFASVLQVITGFGFALVSIPLLLYIFPGYEAVFITMLLSLAALAIQTRNNRHLARWDLIWRLLIAGLPGILIGIMISGRLNEAYLKGIVGAAVLGYVMIQLAKNRQINKASKETSAAREPEGSVEETAEERKLPRGFYIAGFLSGILTGAAGIPGPPVVAVLIQILPKEAFRATTVHFFLINYAFAVVAAFWMLPSLASINWGSVAILVIPLFIGYFLGNYIRKFINETTFKRLVYGLLIVVGVTSIGQTFLQII</sequence>
<evidence type="ECO:0000256" key="7">
    <source>
        <dbReference type="ARBA" id="ARBA00023136"/>
    </source>
</evidence>
<dbReference type="InterPro" id="IPR002781">
    <property type="entry name" value="TM_pro_TauE-like"/>
</dbReference>
<dbReference type="AlphaFoldDB" id="A0A2U1JZG6"/>
<keyword evidence="6 8" id="KW-1133">Transmembrane helix</keyword>
<keyword evidence="7 8" id="KW-0472">Membrane</keyword>
<dbReference type="Pfam" id="PF01925">
    <property type="entry name" value="TauE"/>
    <property type="match status" value="1"/>
</dbReference>
<evidence type="ECO:0000256" key="6">
    <source>
        <dbReference type="ARBA" id="ARBA00022989"/>
    </source>
</evidence>
<dbReference type="Proteomes" id="UP000245998">
    <property type="component" value="Unassembled WGS sequence"/>
</dbReference>
<evidence type="ECO:0000256" key="8">
    <source>
        <dbReference type="RuleBase" id="RU363041"/>
    </source>
</evidence>
<keyword evidence="4 8" id="KW-1003">Cell membrane</keyword>
<gene>
    <name evidence="9" type="ORF">DCC39_11555</name>
</gene>
<feature type="transmembrane region" description="Helical" evidence="8">
    <location>
        <begin position="164"/>
        <end position="190"/>
    </location>
</feature>
<dbReference type="InterPro" id="IPR052017">
    <property type="entry name" value="TSUP"/>
</dbReference>
<feature type="transmembrane region" description="Helical" evidence="8">
    <location>
        <begin position="85"/>
        <end position="103"/>
    </location>
</feature>
<evidence type="ECO:0000256" key="2">
    <source>
        <dbReference type="ARBA" id="ARBA00009142"/>
    </source>
</evidence>
<evidence type="ECO:0000313" key="10">
    <source>
        <dbReference type="Proteomes" id="UP000245998"/>
    </source>
</evidence>
<organism evidence="9 10">
    <name type="scientific">Pueribacillus theae</name>
    <dbReference type="NCBI Taxonomy" id="2171751"/>
    <lineage>
        <taxon>Bacteria</taxon>
        <taxon>Bacillati</taxon>
        <taxon>Bacillota</taxon>
        <taxon>Bacilli</taxon>
        <taxon>Bacillales</taxon>
        <taxon>Bacillaceae</taxon>
        <taxon>Pueribacillus</taxon>
    </lineage>
</organism>
<reference evidence="9 10" key="1">
    <citation type="submission" date="2018-04" db="EMBL/GenBank/DDBJ databases">
        <title>Camelliibacillus theae gen. nov., sp. nov., isolated from Pu'er tea.</title>
        <authorList>
            <person name="Niu L."/>
        </authorList>
    </citation>
    <scope>NUCLEOTIDE SEQUENCE [LARGE SCALE GENOMIC DNA]</scope>
    <source>
        <strain evidence="9 10">T8</strain>
    </source>
</reference>
<feature type="transmembrane region" description="Helical" evidence="8">
    <location>
        <begin position="227"/>
        <end position="249"/>
    </location>
</feature>
<feature type="transmembrane region" description="Helical" evidence="8">
    <location>
        <begin position="261"/>
        <end position="281"/>
    </location>
</feature>
<evidence type="ECO:0000256" key="4">
    <source>
        <dbReference type="ARBA" id="ARBA00022475"/>
    </source>
</evidence>
<proteinExistence type="inferred from homology"/>
<feature type="transmembrane region" description="Helical" evidence="8">
    <location>
        <begin position="48"/>
        <end position="73"/>
    </location>
</feature>
<protein>
    <recommendedName>
        <fullName evidence="8">Probable membrane transporter protein</fullName>
    </recommendedName>
</protein>
<comment type="subcellular location">
    <subcellularLocation>
        <location evidence="1 8">Cell membrane</location>
        <topology evidence="1 8">Multi-pass membrane protein</topology>
    </subcellularLocation>
</comment>
<keyword evidence="3" id="KW-0813">Transport</keyword>
<evidence type="ECO:0000313" key="9">
    <source>
        <dbReference type="EMBL" id="PWA10344.1"/>
    </source>
</evidence>
<keyword evidence="5 8" id="KW-0812">Transmembrane</keyword>
<evidence type="ECO:0000256" key="5">
    <source>
        <dbReference type="ARBA" id="ARBA00022692"/>
    </source>
</evidence>
<evidence type="ECO:0000256" key="1">
    <source>
        <dbReference type="ARBA" id="ARBA00004651"/>
    </source>
</evidence>
<dbReference type="EMBL" id="QCZG01000023">
    <property type="protein sequence ID" value="PWA10344.1"/>
    <property type="molecule type" value="Genomic_DNA"/>
</dbReference>
<comment type="caution">
    <text evidence="9">The sequence shown here is derived from an EMBL/GenBank/DDBJ whole genome shotgun (WGS) entry which is preliminary data.</text>
</comment>
<dbReference type="OrthoDB" id="7843147at2"/>
<dbReference type="PANTHER" id="PTHR30269:SF38">
    <property type="entry name" value="SULFITE EXPORTER TAUE_SAFE"/>
    <property type="match status" value="1"/>
</dbReference>
<dbReference type="GO" id="GO:0005886">
    <property type="term" value="C:plasma membrane"/>
    <property type="evidence" value="ECO:0007669"/>
    <property type="project" value="UniProtKB-SubCell"/>
</dbReference>
<dbReference type="PANTHER" id="PTHR30269">
    <property type="entry name" value="TRANSMEMBRANE PROTEIN YFCA"/>
    <property type="match status" value="1"/>
</dbReference>
<accession>A0A2U1JZG6</accession>
<evidence type="ECO:0000256" key="3">
    <source>
        <dbReference type="ARBA" id="ARBA00022448"/>
    </source>
</evidence>